<accession>A0ABZ1Z2J8</accession>
<sequence>MAITDIKTFSHLNEEDIDSLCTKLDAIRRDIELSRGERDANYILRAIRAQRMLELGGRLTLFASRRRPAWLVGTAMLALAKIIEMMELGHNISHGQWDWMNDPEIHSKSWEWDFVGPSAHWKRSHNHFHHTYTNVVGMDEDLSFVVMRMTRDEPWRPVHLFQPVSSLVVAALFEWAISVHDWALERRFTHTSRRRLLSKPNREFARKIARQLGKDFIFYPALTGPAFKQTLGANASALLLRNVWSFIVIMCGHFPDGAEKFTIEAFDNETRGEWYLRQLLGTANFEAGPVLAFMSGNLSHQIEHHLFPDLPSNRYAEIAVRVRALCDEYDLPYTSGSLTKQFLQALRTVHKLALPDGLLRRTVDDAPETRSELEFMGVSSQYATSDRLPADPVTGKRRGLRGRRGTLKSDVAQVLQILREPKGDK</sequence>
<gene>
    <name evidence="2" type="ORF">OG563_08905</name>
</gene>
<keyword evidence="3" id="KW-1185">Reference proteome</keyword>
<feature type="domain" description="Fatty acid desaturase" evidence="1">
    <location>
        <begin position="69"/>
        <end position="335"/>
    </location>
</feature>
<dbReference type="Pfam" id="PF00487">
    <property type="entry name" value="FA_desaturase"/>
    <property type="match status" value="1"/>
</dbReference>
<protein>
    <submittedName>
        <fullName evidence="2">Acyl-CoA desaturase</fullName>
    </submittedName>
</protein>
<evidence type="ECO:0000259" key="1">
    <source>
        <dbReference type="Pfam" id="PF00487"/>
    </source>
</evidence>
<dbReference type="EMBL" id="CP109441">
    <property type="protein sequence ID" value="WUV48291.1"/>
    <property type="molecule type" value="Genomic_DNA"/>
</dbReference>
<evidence type="ECO:0000313" key="3">
    <source>
        <dbReference type="Proteomes" id="UP001432062"/>
    </source>
</evidence>
<proteinExistence type="predicted"/>
<dbReference type="CDD" id="cd03506">
    <property type="entry name" value="Delta6-FADS-like"/>
    <property type="match status" value="1"/>
</dbReference>
<evidence type="ECO:0000313" key="2">
    <source>
        <dbReference type="EMBL" id="WUV48291.1"/>
    </source>
</evidence>
<dbReference type="InterPro" id="IPR012171">
    <property type="entry name" value="Fatty_acid_desaturase"/>
</dbReference>
<dbReference type="RefSeq" id="WP_329412639.1">
    <property type="nucleotide sequence ID" value="NZ_CP109441.1"/>
</dbReference>
<dbReference type="PANTHER" id="PTHR19353:SF19">
    <property type="entry name" value="DELTA(5) FATTY ACID DESATURASE C-RELATED"/>
    <property type="match status" value="1"/>
</dbReference>
<name>A0ABZ1Z2J8_9NOCA</name>
<dbReference type="InterPro" id="IPR005804">
    <property type="entry name" value="FA_desaturase_dom"/>
</dbReference>
<reference evidence="2" key="1">
    <citation type="submission" date="2022-10" db="EMBL/GenBank/DDBJ databases">
        <title>The complete genomes of actinobacterial strains from the NBC collection.</title>
        <authorList>
            <person name="Joergensen T.S."/>
            <person name="Alvarez Arevalo M."/>
            <person name="Sterndorff E.B."/>
            <person name="Faurdal D."/>
            <person name="Vuksanovic O."/>
            <person name="Mourched A.-S."/>
            <person name="Charusanti P."/>
            <person name="Shaw S."/>
            <person name="Blin K."/>
            <person name="Weber T."/>
        </authorList>
    </citation>
    <scope>NUCLEOTIDE SEQUENCE</scope>
    <source>
        <strain evidence="2">NBC_01482</strain>
    </source>
</reference>
<dbReference type="Proteomes" id="UP001432062">
    <property type="component" value="Chromosome"/>
</dbReference>
<organism evidence="2 3">
    <name type="scientific">Nocardia vinacea</name>
    <dbReference type="NCBI Taxonomy" id="96468"/>
    <lineage>
        <taxon>Bacteria</taxon>
        <taxon>Bacillati</taxon>
        <taxon>Actinomycetota</taxon>
        <taxon>Actinomycetes</taxon>
        <taxon>Mycobacteriales</taxon>
        <taxon>Nocardiaceae</taxon>
        <taxon>Nocardia</taxon>
    </lineage>
</organism>
<dbReference type="PANTHER" id="PTHR19353">
    <property type="entry name" value="FATTY ACID DESATURASE 2"/>
    <property type="match status" value="1"/>
</dbReference>